<dbReference type="Pfam" id="PF14214">
    <property type="entry name" value="Helitron_like_N"/>
    <property type="match status" value="1"/>
</dbReference>
<keyword evidence="1" id="KW-0234">DNA repair</keyword>
<gene>
    <name evidence="7" type="ORF">HZS61_008886</name>
</gene>
<reference evidence="7 8" key="1">
    <citation type="journal article" date="2020" name="bioRxiv">
        <title>A chromosome-scale genome assembly for the Fusarium oxysporum strain Fo5176 to establish a model Arabidopsis-fungal pathosystem.</title>
        <authorList>
            <person name="Fokkens L."/>
            <person name="Guo L."/>
            <person name="Dora S."/>
            <person name="Wang B."/>
            <person name="Ye K."/>
            <person name="Sanchez-Rodriguez C."/>
            <person name="Croll D."/>
        </authorList>
    </citation>
    <scope>NUCLEOTIDE SEQUENCE [LARGE SCALE GENOMIC DNA]</scope>
    <source>
        <strain evidence="7 8">Fo5176</strain>
    </source>
</reference>
<comment type="catalytic activity">
    <reaction evidence="1">
        <text>ATP + H2O = ADP + phosphate + H(+)</text>
        <dbReference type="Rhea" id="RHEA:13065"/>
        <dbReference type="ChEBI" id="CHEBI:15377"/>
        <dbReference type="ChEBI" id="CHEBI:15378"/>
        <dbReference type="ChEBI" id="CHEBI:30616"/>
        <dbReference type="ChEBI" id="CHEBI:43474"/>
        <dbReference type="ChEBI" id="CHEBI:456216"/>
        <dbReference type="EC" id="5.6.2.3"/>
    </reaction>
</comment>
<evidence type="ECO:0000313" key="7">
    <source>
        <dbReference type="EMBL" id="KAF6528584.1"/>
    </source>
</evidence>
<dbReference type="Gene3D" id="3.40.50.300">
    <property type="entry name" value="P-loop containing nucleotide triphosphate hydrolases"/>
    <property type="match status" value="1"/>
</dbReference>
<feature type="compositionally biased region" description="Acidic residues" evidence="2">
    <location>
        <begin position="1708"/>
        <end position="1717"/>
    </location>
</feature>
<comment type="similarity">
    <text evidence="1">Belongs to the helicase family.</text>
</comment>
<feature type="region of interest" description="Disordered" evidence="2">
    <location>
        <begin position="1708"/>
        <end position="1735"/>
    </location>
</feature>
<dbReference type="PANTHER" id="PTHR47642">
    <property type="entry name" value="ATP-DEPENDENT DNA HELICASE"/>
    <property type="match status" value="1"/>
</dbReference>
<dbReference type="GO" id="GO:0000723">
    <property type="term" value="P:telomere maintenance"/>
    <property type="evidence" value="ECO:0007669"/>
    <property type="project" value="InterPro"/>
</dbReference>
<dbReference type="InterPro" id="IPR046700">
    <property type="entry name" value="DUF6570"/>
</dbReference>
<keyword evidence="1" id="KW-0067">ATP-binding</keyword>
<dbReference type="InterPro" id="IPR010285">
    <property type="entry name" value="DNA_helicase_pif1-like_DEAD"/>
</dbReference>
<feature type="compositionally biased region" description="Basic residues" evidence="2">
    <location>
        <begin position="1724"/>
        <end position="1735"/>
    </location>
</feature>
<keyword evidence="1" id="KW-0378">Hydrolase</keyword>
<comment type="cofactor">
    <cofactor evidence="1">
        <name>Mg(2+)</name>
        <dbReference type="ChEBI" id="CHEBI:18420"/>
    </cofactor>
</comment>
<dbReference type="InterPro" id="IPR004875">
    <property type="entry name" value="DDE_SF_endonuclease_dom"/>
</dbReference>
<feature type="domain" description="DNA helicase Pif1-like DEAD-box helicase" evidence="4">
    <location>
        <begin position="991"/>
        <end position="1154"/>
    </location>
</feature>
<dbReference type="InterPro" id="IPR051055">
    <property type="entry name" value="PIF1_helicase"/>
</dbReference>
<dbReference type="Pfam" id="PF20209">
    <property type="entry name" value="DUF6570"/>
    <property type="match status" value="1"/>
</dbReference>
<evidence type="ECO:0000259" key="5">
    <source>
        <dbReference type="Pfam" id="PF14214"/>
    </source>
</evidence>
<dbReference type="GO" id="GO:0043139">
    <property type="term" value="F:5'-3' DNA helicase activity"/>
    <property type="evidence" value="ECO:0007669"/>
    <property type="project" value="UniProtKB-EC"/>
</dbReference>
<sequence>MERRDFELPDPDWMRDLSHCPLSDRDKELLEKFWTELENDRMEHCARCQETWFDMGLKGGICKRCIARDKNKKEDEPWFFSAENQLDFGLIPAFLPQLTIVEEMLIARVHVFVNVMQVRGQQYKYRGHIVHFLRDVGKVYSQLPLLPPELDVILLRPPTASEHAHLNRQFRRQFRVRRRCLQEWLNFLSNNHPGYRGITVCQKRMSVLPEDGDVLDQVATAAVTDPLSANLGNIENDDVEPDEVDQSAVPDLLPEDTEMEALRSHVLGEERGEHLPVRPSTQHQLEMPDIRRTPINEFNHSQALLSLAFPTLFPRGQADFVEPRLRPIKYADYIQHALRWHDGRFARHPTFRFVVFNTLMRAQARAKSSYFVKEYQQRQGLITRDDLLEAFQNPESAEAQQLLNSINRQTAQLRGTRPYWYRKRRELESYAYNLDCPGAFITFSPADLHWRSLYQHLPQFQDWQELPEQQRMGMSSKLLRDNPHIAAWHFYRRFGLFRDIVLKQKFNVTDYWNRYEWQGRGSSHCHGLFWMDGAPSVDLENEHLRKEFARIWRFHVTAFNPEPARVRQQGEGNPLAVNPLQHPLTFQWLSQVLNRCQRHHCSETYCLRKKKGSEEISCRFFFPRDTRDTADVVRRQGQSYFSFEAARNDSLMNHYNRCLSLGWLANIDISPCTSLQAVINYAAKYCSKMEKRTDSYASMGRQILPYVSHQNPLLSFASRLMNKLLTERDFSGQEICHVLLNCELQEGTRVIRAVDCRPYEQQGRSLRLQGDHDDAEVVGIYEKYLSRPPLHEELTYLDFLANWNTSKRDGRKWTRWSRQAKPRVLYYFPRYKSNHQHHQYDDFCRVKLMLAHPHRDPNELRKINGVEYNSYASAAEFCYGNHRHPDDYYGTPNAEERRPDPDEFEEEFHEPDLLEEDWLELARQLPDCPPSQEAIDLLGRRDIDIQYDWKPHVGRYADPGIVQGDYWRQRIEQNRLYMDVEDMPLEVRDALNPEQRIVYDTFIGHFQCGSEEQILLHVDGGGGTGKSYMIKVLSSHLQRLAGNRPSPIWRAAPTGVASNQIMGTTLHSLLRLPMDRAFTELSPADANAIQKKLRDVRYLVIDEKSMLGLRQLSWIDKRLRQVFPARAAEFFGGISIILVGDFFQLPPIANKPLYFDGPLKDLHEVSGQTAYRAFNHTVFLKKVQRQQGDDQAGFRLALEELRGLKLSIESWKLLSQRVQVKLSQREEDTFDAALRIYSKKARVNEYNYEHLVRLKHPAIQVMAKNIGNGADKATSEQAGNLAGQFPPAGLVNGAQGTVLLIKSSIELVELAVDQRVDQRVDYVELFGSLAANWYFDIREREYGWIKPENTVNVDEGGIMAGFGLDSLVIGSSDPKRKAFLKGSQSRTWTSFIEAVTAHGRLLKPGIIFKGKELQQQWFIDELKEVADWYYITSDNGWTDNHIAVEWLKQVYLPQTQPEDESDARLIILDGHRSHVSDEWMATCFLNNVYCCYLPAHCSHGLQPLDNGVFNASKAAYRKELQKLTSLTDSAPVDKVNFIKAYAKAREVGMTKKNILAGWRMTGNWPISRRKALAHPEIQPDKKEMTPVSDGHRDRQTDSDNTPKTSRHIRDLGKNKSPSTRRRYSVISKGFEAQESKIASLSSRVASLEEEVGRLSRGKKRKAIPNPNRKFMTLAEALVAGDIISEPHQAAEETEAVEEVVEVGGVEEIESSNSEAEELPVARTRAGRAVKRPREY</sequence>
<keyword evidence="1" id="KW-0347">Helicase</keyword>
<dbReference type="GO" id="GO:0006310">
    <property type="term" value="P:DNA recombination"/>
    <property type="evidence" value="ECO:0007669"/>
    <property type="project" value="UniProtKB-KW"/>
</dbReference>
<dbReference type="InterPro" id="IPR027417">
    <property type="entry name" value="P-loop_NTPase"/>
</dbReference>
<dbReference type="SUPFAM" id="SSF52540">
    <property type="entry name" value="P-loop containing nucleoside triphosphate hydrolases"/>
    <property type="match status" value="2"/>
</dbReference>
<feature type="domain" description="DUF6570" evidence="6">
    <location>
        <begin position="75"/>
        <end position="205"/>
    </location>
</feature>
<dbReference type="GO" id="GO:0003676">
    <property type="term" value="F:nucleic acid binding"/>
    <property type="evidence" value="ECO:0007669"/>
    <property type="project" value="InterPro"/>
</dbReference>
<keyword evidence="1" id="KW-0233">DNA recombination</keyword>
<feature type="domain" description="DDE-1" evidence="3">
    <location>
        <begin position="1386"/>
        <end position="1558"/>
    </location>
</feature>
<dbReference type="Proteomes" id="UP000593570">
    <property type="component" value="Unassembled WGS sequence"/>
</dbReference>
<dbReference type="EMBL" id="JACDXP010000002">
    <property type="protein sequence ID" value="KAF6528584.1"/>
    <property type="molecule type" value="Genomic_DNA"/>
</dbReference>
<evidence type="ECO:0000256" key="1">
    <source>
        <dbReference type="RuleBase" id="RU363044"/>
    </source>
</evidence>
<dbReference type="GO" id="GO:0016787">
    <property type="term" value="F:hydrolase activity"/>
    <property type="evidence" value="ECO:0007669"/>
    <property type="project" value="UniProtKB-KW"/>
</dbReference>
<evidence type="ECO:0000259" key="3">
    <source>
        <dbReference type="Pfam" id="PF03184"/>
    </source>
</evidence>
<accession>A0A8H6H1H0</accession>
<dbReference type="Pfam" id="PF03184">
    <property type="entry name" value="DDE_1"/>
    <property type="match status" value="1"/>
</dbReference>
<feature type="compositionally biased region" description="Basic and acidic residues" evidence="2">
    <location>
        <begin position="1577"/>
        <end position="1597"/>
    </location>
</feature>
<dbReference type="EC" id="5.6.2.3" evidence="1"/>
<dbReference type="GO" id="GO:0005524">
    <property type="term" value="F:ATP binding"/>
    <property type="evidence" value="ECO:0007669"/>
    <property type="project" value="UniProtKB-KW"/>
</dbReference>
<proteinExistence type="inferred from homology"/>
<comment type="caution">
    <text evidence="7">The sequence shown here is derived from an EMBL/GenBank/DDBJ whole genome shotgun (WGS) entry which is preliminary data.</text>
</comment>
<evidence type="ECO:0000313" key="8">
    <source>
        <dbReference type="Proteomes" id="UP000593570"/>
    </source>
</evidence>
<dbReference type="Pfam" id="PF05970">
    <property type="entry name" value="PIF1"/>
    <property type="match status" value="1"/>
</dbReference>
<feature type="domain" description="Helitron helicase-like" evidence="5">
    <location>
        <begin position="333"/>
        <end position="528"/>
    </location>
</feature>
<evidence type="ECO:0000259" key="6">
    <source>
        <dbReference type="Pfam" id="PF20209"/>
    </source>
</evidence>
<dbReference type="GO" id="GO:0006281">
    <property type="term" value="P:DNA repair"/>
    <property type="evidence" value="ECO:0007669"/>
    <property type="project" value="UniProtKB-KW"/>
</dbReference>
<keyword evidence="1" id="KW-0227">DNA damage</keyword>
<organism evidence="7 8">
    <name type="scientific">Fusarium oxysporum f. sp. conglutinans</name>
    <dbReference type="NCBI Taxonomy" id="100902"/>
    <lineage>
        <taxon>Eukaryota</taxon>
        <taxon>Fungi</taxon>
        <taxon>Dikarya</taxon>
        <taxon>Ascomycota</taxon>
        <taxon>Pezizomycotina</taxon>
        <taxon>Sordariomycetes</taxon>
        <taxon>Hypocreomycetidae</taxon>
        <taxon>Hypocreales</taxon>
        <taxon>Nectriaceae</taxon>
        <taxon>Fusarium</taxon>
        <taxon>Fusarium oxysporum species complex</taxon>
    </lineage>
</organism>
<evidence type="ECO:0000259" key="4">
    <source>
        <dbReference type="Pfam" id="PF05970"/>
    </source>
</evidence>
<keyword evidence="1" id="KW-0547">Nucleotide-binding</keyword>
<evidence type="ECO:0000256" key="2">
    <source>
        <dbReference type="SAM" id="MobiDB-lite"/>
    </source>
</evidence>
<feature type="region of interest" description="Disordered" evidence="2">
    <location>
        <begin position="1571"/>
        <end position="1623"/>
    </location>
</feature>
<dbReference type="InterPro" id="IPR025476">
    <property type="entry name" value="Helitron_helicase-like"/>
</dbReference>
<protein>
    <recommendedName>
        <fullName evidence="1">ATP-dependent DNA helicase</fullName>
        <ecNumber evidence="1">5.6.2.3</ecNumber>
    </recommendedName>
</protein>
<name>A0A8H6H1H0_FUSOX</name>